<dbReference type="InterPro" id="IPR002059">
    <property type="entry name" value="CSP_DNA-bd"/>
</dbReference>
<dbReference type="RefSeq" id="WP_062331888.1">
    <property type="nucleotide sequence ID" value="NZ_CBCRZU010000025.1"/>
</dbReference>
<dbReference type="InterPro" id="IPR011129">
    <property type="entry name" value="CSD"/>
</dbReference>
<dbReference type="Pfam" id="PF00313">
    <property type="entry name" value="CSD"/>
    <property type="match status" value="1"/>
</dbReference>
<proteinExistence type="predicted"/>
<dbReference type="AlphaFoldDB" id="A0A378Q9E7"/>
<feature type="transmembrane region" description="Helical" evidence="1">
    <location>
        <begin position="162"/>
        <end position="178"/>
    </location>
</feature>
<accession>A0A378Q9E7</accession>
<keyword evidence="1" id="KW-1133">Transmembrane helix</keyword>
<keyword evidence="4" id="KW-1185">Reference proteome</keyword>
<evidence type="ECO:0000313" key="3">
    <source>
        <dbReference type="EMBL" id="STY96808.1"/>
    </source>
</evidence>
<feature type="transmembrane region" description="Helical" evidence="1">
    <location>
        <begin position="123"/>
        <end position="141"/>
    </location>
</feature>
<feature type="transmembrane region" description="Helical" evidence="1">
    <location>
        <begin position="190"/>
        <end position="210"/>
    </location>
</feature>
<feature type="transmembrane region" description="Helical" evidence="1">
    <location>
        <begin position="98"/>
        <end position="117"/>
    </location>
</feature>
<dbReference type="PROSITE" id="PS51857">
    <property type="entry name" value="CSD_2"/>
    <property type="match status" value="1"/>
</dbReference>
<dbReference type="SMART" id="SM00357">
    <property type="entry name" value="CSP"/>
    <property type="match status" value="1"/>
</dbReference>
<evidence type="ECO:0000313" key="4">
    <source>
        <dbReference type="Proteomes" id="UP000255230"/>
    </source>
</evidence>
<dbReference type="Gene3D" id="2.40.50.140">
    <property type="entry name" value="Nucleic acid-binding proteins"/>
    <property type="match status" value="1"/>
</dbReference>
<dbReference type="GeneID" id="35778483"/>
<dbReference type="InterPro" id="IPR010718">
    <property type="entry name" value="DUF1294"/>
</dbReference>
<dbReference type="SUPFAM" id="SSF50249">
    <property type="entry name" value="Nucleic acid-binding proteins"/>
    <property type="match status" value="1"/>
</dbReference>
<feature type="domain" description="CSD" evidence="2">
    <location>
        <begin position="3"/>
        <end position="70"/>
    </location>
</feature>
<sequence length="213" mass="24475">MKKYQGKITCWQDDKGFGFIERTDNNLQDPAIFFHISEYRANQRPVLNEAVVFEIGQGRDGKPCAVNVQQQTFVRQKIAQQNARQVRQAQNDLKNQTLLTWVAIGVLFFVLLTAVVLVKHLPLWIIGWYFAISLATYLLYAHDKKAAKNGDWRVQEASLHKLAFAGGWVGAAFAHWLLRHKSTKPEFRRAFYLTVIGNLLALVIISYINMKIR</sequence>
<protein>
    <submittedName>
        <fullName evidence="3">Protein of uncharacterized function (DUF1294)</fullName>
    </submittedName>
</protein>
<organism evidence="3 4">
    <name type="scientific">Faucicola osloensis</name>
    <name type="common">Moraxella osloensis</name>
    <dbReference type="NCBI Taxonomy" id="34062"/>
    <lineage>
        <taxon>Bacteria</taxon>
        <taxon>Pseudomonadati</taxon>
        <taxon>Pseudomonadota</taxon>
        <taxon>Gammaproteobacteria</taxon>
        <taxon>Moraxellales</taxon>
        <taxon>Moraxellaceae</taxon>
        <taxon>Faucicola</taxon>
    </lineage>
</organism>
<name>A0A378Q9E7_FAUOS</name>
<keyword evidence="1" id="KW-0472">Membrane</keyword>
<dbReference type="GO" id="GO:0003676">
    <property type="term" value="F:nucleic acid binding"/>
    <property type="evidence" value="ECO:0007669"/>
    <property type="project" value="InterPro"/>
</dbReference>
<dbReference type="CDD" id="cd04458">
    <property type="entry name" value="CSP_CDS"/>
    <property type="match status" value="1"/>
</dbReference>
<evidence type="ECO:0000259" key="2">
    <source>
        <dbReference type="PROSITE" id="PS51857"/>
    </source>
</evidence>
<keyword evidence="1" id="KW-0812">Transmembrane</keyword>
<dbReference type="KEGG" id="mos:AXE82_04450"/>
<dbReference type="EMBL" id="UGPY01000001">
    <property type="protein sequence ID" value="STY96808.1"/>
    <property type="molecule type" value="Genomic_DNA"/>
</dbReference>
<dbReference type="InterPro" id="IPR012340">
    <property type="entry name" value="NA-bd_OB-fold"/>
</dbReference>
<evidence type="ECO:0000256" key="1">
    <source>
        <dbReference type="SAM" id="Phobius"/>
    </source>
</evidence>
<dbReference type="Proteomes" id="UP000255230">
    <property type="component" value="Unassembled WGS sequence"/>
</dbReference>
<dbReference type="GO" id="GO:0005829">
    <property type="term" value="C:cytosol"/>
    <property type="evidence" value="ECO:0007669"/>
    <property type="project" value="UniProtKB-ARBA"/>
</dbReference>
<reference evidence="3 4" key="1">
    <citation type="submission" date="2018-06" db="EMBL/GenBank/DDBJ databases">
        <authorList>
            <consortium name="Pathogen Informatics"/>
            <person name="Doyle S."/>
        </authorList>
    </citation>
    <scope>NUCLEOTIDE SEQUENCE [LARGE SCALE GENOMIC DNA]</scope>
    <source>
        <strain evidence="3 4">NCTC10465</strain>
    </source>
</reference>
<dbReference type="Pfam" id="PF06961">
    <property type="entry name" value="DUF1294"/>
    <property type="match status" value="1"/>
</dbReference>
<gene>
    <name evidence="3" type="ORF">NCTC10465_00575</name>
</gene>